<evidence type="ECO:0000256" key="3">
    <source>
        <dbReference type="ARBA" id="ARBA00023163"/>
    </source>
</evidence>
<dbReference type="InterPro" id="IPR014710">
    <property type="entry name" value="RmlC-like_jellyroll"/>
</dbReference>
<comment type="caution">
    <text evidence="5">The sequence shown here is derived from an EMBL/GenBank/DDBJ whole genome shotgun (WGS) entry which is preliminary data.</text>
</comment>
<dbReference type="InterPro" id="IPR037923">
    <property type="entry name" value="HTH-like"/>
</dbReference>
<dbReference type="InterPro" id="IPR009057">
    <property type="entry name" value="Homeodomain-like_sf"/>
</dbReference>
<dbReference type="PANTHER" id="PTHR43280">
    <property type="entry name" value="ARAC-FAMILY TRANSCRIPTIONAL REGULATOR"/>
    <property type="match status" value="1"/>
</dbReference>
<dbReference type="PANTHER" id="PTHR43280:SF34">
    <property type="entry name" value="ARAC-FAMILY TRANSCRIPTIONAL REGULATOR"/>
    <property type="match status" value="1"/>
</dbReference>
<protein>
    <submittedName>
        <fullName evidence="5">Helix-turn-helix domain-containing protein</fullName>
    </submittedName>
</protein>
<dbReference type="Proteomes" id="UP000469763">
    <property type="component" value="Unassembled WGS sequence"/>
</dbReference>
<dbReference type="InterPro" id="IPR018060">
    <property type="entry name" value="HTH_AraC"/>
</dbReference>
<evidence type="ECO:0000313" key="5">
    <source>
        <dbReference type="EMBL" id="NEG78522.1"/>
    </source>
</evidence>
<dbReference type="SUPFAM" id="SSF51215">
    <property type="entry name" value="Regulatory protein AraC"/>
    <property type="match status" value="1"/>
</dbReference>
<organism evidence="5 6">
    <name type="scientific">Bifidobacterium avesanii</name>
    <dbReference type="NCBI Taxonomy" id="1798157"/>
    <lineage>
        <taxon>Bacteria</taxon>
        <taxon>Bacillati</taxon>
        <taxon>Actinomycetota</taxon>
        <taxon>Actinomycetes</taxon>
        <taxon>Bifidobacteriales</taxon>
        <taxon>Bifidobacteriaceae</taxon>
        <taxon>Bifidobacterium</taxon>
    </lineage>
</organism>
<dbReference type="GO" id="GO:0003700">
    <property type="term" value="F:DNA-binding transcription factor activity"/>
    <property type="evidence" value="ECO:0007669"/>
    <property type="project" value="InterPro"/>
</dbReference>
<sequence length="328" mass="37916">MRSRIRSFCQVTIHCCNLGSVIADEENDAGGDMPAITPSRPAVAVNPMITDRFEVFHVNQDVAADMPLHYHDFYEINCVLKGSGVFYLDGDEYETTPGTVTLVNANDLHNIMRQSSDYYERAYVYVTDKYLKDHSSPATDLTACFRHYGKPVSRVIRLDPDELAERIARLDENPGRGYGDDLMYEQRFIELMIMLNKAVMSADNDITPESSTVPKLIGDVMNYIGDHLDEDLSLDALAARFYINKYYLSREFKKHMRVNLHEYTLTKRLIRSKDLLREYGNAKRVYRMCGFKSYTHFLRCFKREFRMTPKDFLKAGDEPDVVRFAHAM</sequence>
<keyword evidence="6" id="KW-1185">Reference proteome</keyword>
<name>A0A7K3THJ0_9BIFI</name>
<dbReference type="Gene3D" id="2.60.120.10">
    <property type="entry name" value="Jelly Rolls"/>
    <property type="match status" value="1"/>
</dbReference>
<dbReference type="InterPro" id="IPR003313">
    <property type="entry name" value="AraC-bd"/>
</dbReference>
<evidence type="ECO:0000259" key="4">
    <source>
        <dbReference type="PROSITE" id="PS01124"/>
    </source>
</evidence>
<feature type="domain" description="HTH araC/xylS-type" evidence="4">
    <location>
        <begin position="218"/>
        <end position="315"/>
    </location>
</feature>
<evidence type="ECO:0000256" key="2">
    <source>
        <dbReference type="ARBA" id="ARBA00023125"/>
    </source>
</evidence>
<dbReference type="AlphaFoldDB" id="A0A7K3THJ0"/>
<gene>
    <name evidence="5" type="ORF">GFD22_05985</name>
</gene>
<dbReference type="SMART" id="SM00342">
    <property type="entry name" value="HTH_ARAC"/>
    <property type="match status" value="1"/>
</dbReference>
<reference evidence="5 6" key="1">
    <citation type="submission" date="2019-10" db="EMBL/GenBank/DDBJ databases">
        <title>Bifidobacterium from non-human primates.</title>
        <authorList>
            <person name="Modesto M."/>
        </authorList>
    </citation>
    <scope>NUCLEOTIDE SEQUENCE [LARGE SCALE GENOMIC DNA]</scope>
    <source>
        <strain evidence="5 6">TREC</strain>
    </source>
</reference>
<keyword evidence="1" id="KW-0805">Transcription regulation</keyword>
<dbReference type="Gene3D" id="1.10.10.60">
    <property type="entry name" value="Homeodomain-like"/>
    <property type="match status" value="2"/>
</dbReference>
<dbReference type="EMBL" id="WHZY01000007">
    <property type="protein sequence ID" value="NEG78522.1"/>
    <property type="molecule type" value="Genomic_DNA"/>
</dbReference>
<keyword evidence="3" id="KW-0804">Transcription</keyword>
<dbReference type="Pfam" id="PF12833">
    <property type="entry name" value="HTH_18"/>
    <property type="match status" value="1"/>
</dbReference>
<dbReference type="SUPFAM" id="SSF46689">
    <property type="entry name" value="Homeodomain-like"/>
    <property type="match status" value="2"/>
</dbReference>
<evidence type="ECO:0000256" key="1">
    <source>
        <dbReference type="ARBA" id="ARBA00023015"/>
    </source>
</evidence>
<dbReference type="GO" id="GO:0043565">
    <property type="term" value="F:sequence-specific DNA binding"/>
    <property type="evidence" value="ECO:0007669"/>
    <property type="project" value="InterPro"/>
</dbReference>
<keyword evidence="2" id="KW-0238">DNA-binding</keyword>
<dbReference type="Pfam" id="PF02311">
    <property type="entry name" value="AraC_binding"/>
    <property type="match status" value="1"/>
</dbReference>
<accession>A0A7K3THJ0</accession>
<proteinExistence type="predicted"/>
<dbReference type="PROSITE" id="PS01124">
    <property type="entry name" value="HTH_ARAC_FAMILY_2"/>
    <property type="match status" value="1"/>
</dbReference>
<dbReference type="OrthoDB" id="3186094at2"/>
<evidence type="ECO:0000313" key="6">
    <source>
        <dbReference type="Proteomes" id="UP000469763"/>
    </source>
</evidence>